<dbReference type="EMBL" id="UINC01007724">
    <property type="protein sequence ID" value="SVA34787.1"/>
    <property type="molecule type" value="Genomic_DNA"/>
</dbReference>
<accession>A0A381V540</accession>
<dbReference type="AlphaFoldDB" id="A0A381V540"/>
<proteinExistence type="predicted"/>
<protein>
    <submittedName>
        <fullName evidence="1">Uncharacterized protein</fullName>
    </submittedName>
</protein>
<organism evidence="1">
    <name type="scientific">marine metagenome</name>
    <dbReference type="NCBI Taxonomy" id="408172"/>
    <lineage>
        <taxon>unclassified sequences</taxon>
        <taxon>metagenomes</taxon>
        <taxon>ecological metagenomes</taxon>
    </lineage>
</organism>
<gene>
    <name evidence="1" type="ORF">METZ01_LOCUS87641</name>
</gene>
<evidence type="ECO:0000313" key="1">
    <source>
        <dbReference type="EMBL" id="SVA34787.1"/>
    </source>
</evidence>
<name>A0A381V540_9ZZZZ</name>
<sequence length="118" mass="13302">MSWEVMLVDEDTDSSLCSKNSIQEGGTQVAGGTNNCELNITYNYSPLYYEVFPNDEGLKWLYGKTGREAREVLRIAVTRLGTKRNDDYWKATMGNAGIALSILHGWAKEHKDGVFKVY</sequence>
<reference evidence="1" key="1">
    <citation type="submission" date="2018-05" db="EMBL/GenBank/DDBJ databases">
        <authorList>
            <person name="Lanie J.A."/>
            <person name="Ng W.-L."/>
            <person name="Kazmierczak K.M."/>
            <person name="Andrzejewski T.M."/>
            <person name="Davidsen T.M."/>
            <person name="Wayne K.J."/>
            <person name="Tettelin H."/>
            <person name="Glass J.I."/>
            <person name="Rusch D."/>
            <person name="Podicherti R."/>
            <person name="Tsui H.-C.T."/>
            <person name="Winkler M.E."/>
        </authorList>
    </citation>
    <scope>NUCLEOTIDE SEQUENCE</scope>
</reference>